<proteinExistence type="predicted"/>
<reference evidence="1" key="2">
    <citation type="submission" date="2021-04" db="EMBL/GenBank/DDBJ databases">
        <authorList>
            <person name="Gilroy R."/>
        </authorList>
    </citation>
    <scope>NUCLEOTIDE SEQUENCE</scope>
    <source>
        <strain evidence="1">CHK196-7946</strain>
    </source>
</reference>
<organism evidence="1 2">
    <name type="scientific">Candidatus Mediterraneibacter faecavium</name>
    <dbReference type="NCBI Taxonomy" id="2838668"/>
    <lineage>
        <taxon>Bacteria</taxon>
        <taxon>Bacillati</taxon>
        <taxon>Bacillota</taxon>
        <taxon>Clostridia</taxon>
        <taxon>Lachnospirales</taxon>
        <taxon>Lachnospiraceae</taxon>
        <taxon>Mediterraneibacter</taxon>
    </lineage>
</organism>
<dbReference type="EMBL" id="DWVY01000022">
    <property type="protein sequence ID" value="HJC74273.1"/>
    <property type="molecule type" value="Genomic_DNA"/>
</dbReference>
<gene>
    <name evidence="1" type="ORF">H9697_04915</name>
</gene>
<dbReference type="AlphaFoldDB" id="A0A9D2Q972"/>
<evidence type="ECO:0000313" key="1">
    <source>
        <dbReference type="EMBL" id="HJC74273.1"/>
    </source>
</evidence>
<reference evidence="1" key="1">
    <citation type="journal article" date="2021" name="PeerJ">
        <title>Extensive microbial diversity within the chicken gut microbiome revealed by metagenomics and culture.</title>
        <authorList>
            <person name="Gilroy R."/>
            <person name="Ravi A."/>
            <person name="Getino M."/>
            <person name="Pursley I."/>
            <person name="Horton D.L."/>
            <person name="Alikhan N.F."/>
            <person name="Baker D."/>
            <person name="Gharbi K."/>
            <person name="Hall N."/>
            <person name="Watson M."/>
            <person name="Adriaenssens E.M."/>
            <person name="Foster-Nyarko E."/>
            <person name="Jarju S."/>
            <person name="Secka A."/>
            <person name="Antonio M."/>
            <person name="Oren A."/>
            <person name="Chaudhuri R.R."/>
            <person name="La Ragione R."/>
            <person name="Hildebrand F."/>
            <person name="Pallen M.J."/>
        </authorList>
    </citation>
    <scope>NUCLEOTIDE SEQUENCE</scope>
    <source>
        <strain evidence="1">CHK196-7946</strain>
    </source>
</reference>
<accession>A0A9D2Q972</accession>
<evidence type="ECO:0000313" key="2">
    <source>
        <dbReference type="Proteomes" id="UP000823902"/>
    </source>
</evidence>
<sequence length="675" mass="75899">MGKRKLSEKMTVNAAARFLGVHPAEMQAYIDAGRIISTDGCISRLLLEDIRERQEKYISLRDYLKGHDGGLFDSRLVRNREKYIDFLEEHGYFGIQTIDPEAFILKASEKEGCFIAKEDLSFLDYKSQDFFAEFGLSEQEKTDRIISVVSGHDHTKDCVAGYLNHIHDEGNIYTPSLTDFARIVFELPDIIYVTDEDILNGMESAATRKTRELLTGFFAYAASRKSVSYHSVGLKKAESNPPAAYPYADFVKLAKILFNDTYDREHRLTARALENSSYAEAWMFLACHYVCGWRSTDICSRWVYPNLKEDSNPFGINTGTLKEDILTGRIPDTVYESVTLYVIRRIEMSYNVPGKTGKGKLRSAIVPELRVFFGRLILIAEHHHLRSGEGYMKAYRAASYRNWVTCREFFGEDFYAVTGKRAISSRRLNKSYLQGMEQAARADGNTTLVSHVIASYARSHTNVDTTVAYLKDHGLTGESAGVVLYLMMQRGVFGVSLYHALLAAFPDAFGKLTAKEQSRLMAQVPLSAYELESAGSVFAASEEMAAELACGKTELPTVVLRAMLAIGQGQGKAKDEGVHCMRKALGLCCDHPLYESCLANLCPHYILSSEGIPALARVIRDYVEKAQRTVDKKYEAALRKYIIPAFQDVLNDVIREMSSSEQVSTRKLLKEVLHE</sequence>
<protein>
    <submittedName>
        <fullName evidence="1">Uncharacterized protein</fullName>
    </submittedName>
</protein>
<comment type="caution">
    <text evidence="1">The sequence shown here is derived from an EMBL/GenBank/DDBJ whole genome shotgun (WGS) entry which is preliminary data.</text>
</comment>
<dbReference type="Proteomes" id="UP000823902">
    <property type="component" value="Unassembled WGS sequence"/>
</dbReference>
<name>A0A9D2Q972_9FIRM</name>